<organism evidence="2 3">
    <name type="scientific">Vibrio phage phi50-12</name>
    <dbReference type="NCBI Taxonomy" id="2654972"/>
    <lineage>
        <taxon>Viruses</taxon>
        <taxon>Duplodnaviria</taxon>
        <taxon>Heunggongvirae</taxon>
        <taxon>Uroviricota</taxon>
        <taxon>Caudoviricetes</taxon>
        <taxon>Schitoviridae</taxon>
        <taxon>Penintadodekavirus</taxon>
        <taxon>Penintadodekavirus 5012</taxon>
    </lineage>
</organism>
<sequence>MAMNNLNFGGNVLDSLSLSNPSISSMGTMPLQNLSFGNTSTMDTGLNFDKAFWLGGENSMGVLPVGAQLFQTGLNAYTGLQGLNLAKEQLAFSKDAFNKNYANQVKLTNAQLRDRQEARYAANPNAYENPDKYMEENKVG</sequence>
<proteinExistence type="predicted"/>
<evidence type="ECO:0000256" key="1">
    <source>
        <dbReference type="SAM" id="MobiDB-lite"/>
    </source>
</evidence>
<evidence type="ECO:0000313" key="2">
    <source>
        <dbReference type="EMBL" id="QFR59801.1"/>
    </source>
</evidence>
<dbReference type="EMBL" id="MN584918">
    <property type="protein sequence ID" value="QFR59801.1"/>
    <property type="molecule type" value="Genomic_DNA"/>
</dbReference>
<reference evidence="2 3" key="1">
    <citation type="submission" date="2019-10" db="EMBL/GenBank/DDBJ databases">
        <authorList>
            <person name="Lin L.C."/>
        </authorList>
    </citation>
    <scope>NUCLEOTIDE SEQUENCE [LARGE SCALE GENOMIC DNA]</scope>
</reference>
<keyword evidence="3" id="KW-1185">Reference proteome</keyword>
<gene>
    <name evidence="2" type="ORF">VOWphi5012_017</name>
</gene>
<protein>
    <submittedName>
        <fullName evidence="2">Uncharacterized protein</fullName>
    </submittedName>
</protein>
<feature type="compositionally biased region" description="Basic and acidic residues" evidence="1">
    <location>
        <begin position="129"/>
        <end position="140"/>
    </location>
</feature>
<evidence type="ECO:0000313" key="3">
    <source>
        <dbReference type="Proteomes" id="UP000325783"/>
    </source>
</evidence>
<accession>A0A5P8PSP6</accession>
<dbReference type="Proteomes" id="UP000325783">
    <property type="component" value="Segment"/>
</dbReference>
<feature type="region of interest" description="Disordered" evidence="1">
    <location>
        <begin position="120"/>
        <end position="140"/>
    </location>
</feature>
<name>A0A5P8PSP6_9CAUD</name>